<name>A0A2C9VQE1_MANES</name>
<proteinExistence type="inferred from homology"/>
<organism evidence="7 8">
    <name type="scientific">Manihot esculenta</name>
    <name type="common">Cassava</name>
    <name type="synonym">Jatropha manihot</name>
    <dbReference type="NCBI Taxonomy" id="3983"/>
    <lineage>
        <taxon>Eukaryota</taxon>
        <taxon>Viridiplantae</taxon>
        <taxon>Streptophyta</taxon>
        <taxon>Embryophyta</taxon>
        <taxon>Tracheophyta</taxon>
        <taxon>Spermatophyta</taxon>
        <taxon>Magnoliopsida</taxon>
        <taxon>eudicotyledons</taxon>
        <taxon>Gunneridae</taxon>
        <taxon>Pentapetalae</taxon>
        <taxon>rosids</taxon>
        <taxon>fabids</taxon>
        <taxon>Malpighiales</taxon>
        <taxon>Euphorbiaceae</taxon>
        <taxon>Crotonoideae</taxon>
        <taxon>Manihoteae</taxon>
        <taxon>Manihot</taxon>
    </lineage>
</organism>
<dbReference type="Gene3D" id="3.90.1140.10">
    <property type="entry name" value="Cyclic phosphodiesterase"/>
    <property type="match status" value="1"/>
</dbReference>
<dbReference type="GO" id="GO:0000175">
    <property type="term" value="F:3'-5'-RNA exonuclease activity"/>
    <property type="evidence" value="ECO:0000318"/>
    <property type="project" value="GO_Central"/>
</dbReference>
<keyword evidence="8" id="KW-1185">Reference proteome</keyword>
<dbReference type="InterPro" id="IPR027521">
    <property type="entry name" value="Usb1"/>
</dbReference>
<evidence type="ECO:0000256" key="6">
    <source>
        <dbReference type="SAM" id="MobiDB-lite"/>
    </source>
</evidence>
<evidence type="ECO:0000256" key="4">
    <source>
        <dbReference type="ARBA" id="ARBA00023242"/>
    </source>
</evidence>
<dbReference type="OrthoDB" id="49151at2759"/>
<feature type="compositionally biased region" description="Low complexity" evidence="6">
    <location>
        <begin position="5"/>
        <end position="22"/>
    </location>
</feature>
<gene>
    <name evidence="7" type="ORF">MANES_06G130000v8</name>
</gene>
<evidence type="ECO:0000313" key="7">
    <source>
        <dbReference type="EMBL" id="OAY48083.1"/>
    </source>
</evidence>
<dbReference type="Gramene" id="Manes.06G130000.1.v8.1">
    <property type="protein sequence ID" value="Manes.06G130000.1.v8.1.CDS"/>
    <property type="gene ID" value="Manes.06G130000.v8.1"/>
</dbReference>
<dbReference type="Proteomes" id="UP000091857">
    <property type="component" value="Chromosome 6"/>
</dbReference>
<keyword evidence="4 5" id="KW-0539">Nucleus</keyword>
<dbReference type="OMA" id="YTNPRPH"/>
<dbReference type="HAMAP" id="MF_03040">
    <property type="entry name" value="USB1"/>
    <property type="match status" value="1"/>
</dbReference>
<dbReference type="GO" id="GO:1990838">
    <property type="term" value="F:poly(U)-specific exoribonuclease activity, producing 3' uridine cyclic phosphate ends"/>
    <property type="evidence" value="ECO:0007669"/>
    <property type="project" value="UniProtKB-UniRule"/>
</dbReference>
<dbReference type="STRING" id="3983.A0A2C9VQE1"/>
<evidence type="ECO:0000256" key="3">
    <source>
        <dbReference type="ARBA" id="ARBA00023239"/>
    </source>
</evidence>
<dbReference type="EMBL" id="CM004392">
    <property type="protein sequence ID" value="OAY48083.1"/>
    <property type="molecule type" value="Genomic_DNA"/>
</dbReference>
<dbReference type="FunFam" id="3.90.1140.10:FF:000008">
    <property type="entry name" value="U6 snRNA phosphodiesterase"/>
    <property type="match status" value="1"/>
</dbReference>
<dbReference type="PANTHER" id="PTHR13522:SF3">
    <property type="entry name" value="U6 SNRNA PHOSPHODIESTERASE 1"/>
    <property type="match status" value="1"/>
</dbReference>
<keyword evidence="3" id="KW-0456">Lyase</keyword>
<reference evidence="8" key="1">
    <citation type="journal article" date="2016" name="Nat. Biotechnol.">
        <title>Sequencing wild and cultivated cassava and related species reveals extensive interspecific hybridization and genetic diversity.</title>
        <authorList>
            <person name="Bredeson J.V."/>
            <person name="Lyons J.B."/>
            <person name="Prochnik S.E."/>
            <person name="Wu G.A."/>
            <person name="Ha C.M."/>
            <person name="Edsinger-Gonzales E."/>
            <person name="Grimwood J."/>
            <person name="Schmutz J."/>
            <person name="Rabbi I.Y."/>
            <person name="Egesi C."/>
            <person name="Nauluvula P."/>
            <person name="Lebot V."/>
            <person name="Ndunguru J."/>
            <person name="Mkamilo G."/>
            <person name="Bart R.S."/>
            <person name="Setter T.L."/>
            <person name="Gleadow R.M."/>
            <person name="Kulakow P."/>
            <person name="Ferguson M.E."/>
            <person name="Rounsley S."/>
            <person name="Rokhsar D.S."/>
        </authorList>
    </citation>
    <scope>NUCLEOTIDE SEQUENCE [LARGE SCALE GENOMIC DNA]</scope>
    <source>
        <strain evidence="8">cv. AM560-2</strain>
    </source>
</reference>
<evidence type="ECO:0000256" key="2">
    <source>
        <dbReference type="ARBA" id="ARBA00022801"/>
    </source>
</evidence>
<evidence type="ECO:0000313" key="8">
    <source>
        <dbReference type="Proteomes" id="UP000091857"/>
    </source>
</evidence>
<dbReference type="GO" id="GO:0005634">
    <property type="term" value="C:nucleus"/>
    <property type="evidence" value="ECO:0000318"/>
    <property type="project" value="GO_Central"/>
</dbReference>
<comment type="function">
    <text evidence="5">Phosphodiesterase responsible for the U6 snRNA 3' end processing. Acts as an exoribonuclease (RNase) responsible for trimming the poly(U) tract of the last nucleotides in the pre-U6 snRNA molecule, leading to the formation of mature U6 snRNA.</text>
</comment>
<keyword evidence="2 5" id="KW-0378">Hydrolase</keyword>
<sequence length="289" mass="32620">MEALLASYGDASSDSDSDTALSTKAVTESASIPNTRPDVVVLPPPPVSLLTPPNSTGLIDYLQAGQPNRARSFPHVEGNYALHVYIPVYIPPTSKKEVVLFLKRVSSVVPCLHVVDADVPLDILCKDDHKLEKVAVGREFHISLGRTVPIRVHQIDSVIAMLRQRLQFQKRYWIDFNKWEVFINDDKTRTFLSMEVVTGGLAEIARQIEYVNEVYKLHNLPEFYKDPRPHISLAWALGDINDSLKRAVEEETDRCIGASVQKRIFTCKFSGIECKIGNKTYRICKFHDE</sequence>
<dbReference type="GO" id="GO:0016829">
    <property type="term" value="F:lyase activity"/>
    <property type="evidence" value="ECO:0007669"/>
    <property type="project" value="UniProtKB-KW"/>
</dbReference>
<accession>A0A2C9VQE1</accession>
<evidence type="ECO:0000256" key="5">
    <source>
        <dbReference type="HAMAP-Rule" id="MF_03040"/>
    </source>
</evidence>
<feature type="active site" description="Proton donor/acceptor" evidence="5">
    <location>
        <position position="230"/>
    </location>
</feature>
<dbReference type="Pfam" id="PF09749">
    <property type="entry name" value="HVSL"/>
    <property type="match status" value="1"/>
</dbReference>
<dbReference type="PANTHER" id="PTHR13522">
    <property type="entry name" value="U6 SNRNA PHOSPHODIESTERASE 1"/>
    <property type="match status" value="1"/>
</dbReference>
<comment type="caution">
    <text evidence="7">The sequence shown here is derived from an EMBL/GenBank/DDBJ whole genome shotgun (WGS) entry which is preliminary data.</text>
</comment>
<dbReference type="GO" id="GO:0034477">
    <property type="term" value="P:U6 snRNA 3'-end processing"/>
    <property type="evidence" value="ECO:0000318"/>
    <property type="project" value="GO_Central"/>
</dbReference>
<dbReference type="AlphaFoldDB" id="A0A2C9VQE1"/>
<feature type="active site" description="Proton donor/acceptor" evidence="5">
    <location>
        <position position="141"/>
    </location>
</feature>
<keyword evidence="1 5" id="KW-0540">Nuclease</keyword>
<feature type="region of interest" description="Disordered" evidence="6">
    <location>
        <begin position="5"/>
        <end position="29"/>
    </location>
</feature>
<comment type="similarity">
    <text evidence="5">Belongs to the 2H phosphoesterase superfamily. USB1 family.</text>
</comment>
<protein>
    <recommendedName>
        <fullName evidence="5">U6 snRNA phosphodiesterase</fullName>
        <ecNumber evidence="5">3.1.4.-</ecNumber>
    </recommendedName>
</protein>
<dbReference type="EC" id="3.1.4.-" evidence="5"/>
<comment type="subcellular location">
    <subcellularLocation>
        <location evidence="5">Nucleus</location>
    </subcellularLocation>
</comment>
<evidence type="ECO:0000256" key="1">
    <source>
        <dbReference type="ARBA" id="ARBA00022722"/>
    </source>
</evidence>